<dbReference type="GO" id="GO:0140359">
    <property type="term" value="F:ABC-type transporter activity"/>
    <property type="evidence" value="ECO:0007669"/>
    <property type="project" value="InterPro"/>
</dbReference>
<dbReference type="RefSeq" id="WP_123959318.1">
    <property type="nucleotide sequence ID" value="NZ_CP033898.1"/>
</dbReference>
<proteinExistence type="predicted"/>
<dbReference type="OrthoDB" id="9811483at2"/>
<keyword evidence="4 5" id="KW-0472">Membrane</keyword>
<evidence type="ECO:0000313" key="7">
    <source>
        <dbReference type="EMBL" id="AZA08352.1"/>
    </source>
</evidence>
<keyword evidence="2 5" id="KW-0812">Transmembrane</keyword>
<dbReference type="NCBIfam" id="TIGR03061">
    <property type="entry name" value="pip_yhgE_Nterm"/>
    <property type="match status" value="1"/>
</dbReference>
<dbReference type="EMBL" id="CP033898">
    <property type="protein sequence ID" value="AZA08352.1"/>
    <property type="molecule type" value="Genomic_DNA"/>
</dbReference>
<evidence type="ECO:0000256" key="5">
    <source>
        <dbReference type="SAM" id="Phobius"/>
    </source>
</evidence>
<gene>
    <name evidence="7" type="primary">smc1</name>
    <name evidence="7" type="ORF">CPPEL_01020</name>
</gene>
<dbReference type="InterPro" id="IPR013525">
    <property type="entry name" value="ABC2_TM"/>
</dbReference>
<dbReference type="NCBIfam" id="TIGR03062">
    <property type="entry name" value="pip_yhgE_Cterm"/>
    <property type="match status" value="1"/>
</dbReference>
<name>A0A3G6IRZ2_9CORY</name>
<dbReference type="InterPro" id="IPR051328">
    <property type="entry name" value="T7SS_ABC-Transporter"/>
</dbReference>
<evidence type="ECO:0000256" key="3">
    <source>
        <dbReference type="ARBA" id="ARBA00022989"/>
    </source>
</evidence>
<dbReference type="Pfam" id="PF12698">
    <property type="entry name" value="ABC2_membrane_3"/>
    <property type="match status" value="2"/>
</dbReference>
<evidence type="ECO:0000313" key="8">
    <source>
        <dbReference type="Proteomes" id="UP000271426"/>
    </source>
</evidence>
<dbReference type="InterPro" id="IPR017500">
    <property type="entry name" value="Phage_infect_YhgE_N"/>
</dbReference>
<dbReference type="Gene3D" id="3.40.1710.10">
    <property type="entry name" value="abc type-2 transporter like domain"/>
    <property type="match status" value="1"/>
</dbReference>
<reference evidence="7 8" key="1">
    <citation type="submission" date="2018-11" db="EMBL/GenBank/DDBJ databases">
        <authorList>
            <person name="Kleinhagauer T."/>
            <person name="Glaeser S.P."/>
            <person name="Spergser J."/>
            <person name="Ruckert C."/>
            <person name="Kaempfer P."/>
            <person name="Busse H.-J."/>
        </authorList>
    </citation>
    <scope>NUCLEOTIDE SEQUENCE [LARGE SCALE GENOMIC DNA]</scope>
    <source>
        <strain evidence="7 8">812CH</strain>
    </source>
</reference>
<feature type="transmembrane region" description="Helical" evidence="5">
    <location>
        <begin position="559"/>
        <end position="584"/>
    </location>
</feature>
<comment type="subcellular location">
    <subcellularLocation>
        <location evidence="1">Membrane</location>
        <topology evidence="1">Multi-pass membrane protein</topology>
    </subcellularLocation>
</comment>
<sequence>MISGFHIGTELRRFKRAKLARVAIVAVILMPLLYSALYLWAFWNPFGNVSKLPIALVNSDKGITVQGKELEAGDQIVKALHENKELTWTETSAEDASKGVKDGEYYFALEIPENFSQAVASPTTDDPQKAQLRVTYNDANGYLSTLIGQNAMRELLQVVSDELGAQVVDQILLGVVDAGTGLRMAAEGAGKLENGANSLESGLVKLTDGANTLNTKLGDAEDGSKKLAAGANELSDGTSKLANGAGQLAGGTAQLNAAVDEATGKLSALTGGVGELAGGIDQAGKGASAINDGVQALQAKADEVTELQTLNSETARDIARQLRLIPGRQTNLLADQLDQLAVAIDTNALGKDSIYTAQIRELSDGTAQLAYQLSDPNAPLRGGVEELRSGTQQLPGKLGELQNGVKQLNDGAQALNQGALALNQGATQLSTGANELSTGITQLHAGAGELATNMVTAEDGAKQLADGSSELHDKLAEGARQVPQWNEQQRLDTATVVGGPVMLTSGNDAGENTFGAGLAPFFFSLALFIGGIIVFLLLRPMQARAVASGVAPLRAALDGLWPAALIVTLQATAVFLVTIFGVGLNPVYPVALWLFSILVAVVFAALNQMFNVLLGPGPGKVAAMAFLMLQIIASGGLYPVQTEPKIVEFFAPVNPMTYTVNGFRQLIYGSLDERLPIAIVVLLLVLAGCLTATALGARRDRTWTMKRLHPAINI</sequence>
<dbReference type="InterPro" id="IPR017501">
    <property type="entry name" value="Phage_infect_YhgE_C"/>
</dbReference>
<dbReference type="Gene3D" id="1.10.287.950">
    <property type="entry name" value="Methyl-accepting chemotaxis protein"/>
    <property type="match status" value="2"/>
</dbReference>
<feature type="domain" description="ABC-2 type transporter transmembrane" evidence="6">
    <location>
        <begin position="24"/>
        <end position="158"/>
    </location>
</feature>
<evidence type="ECO:0000256" key="4">
    <source>
        <dbReference type="ARBA" id="ARBA00023136"/>
    </source>
</evidence>
<dbReference type="InterPro" id="IPR023908">
    <property type="entry name" value="xxxLxxG_rpt"/>
</dbReference>
<dbReference type="SUPFAM" id="SSF58104">
    <property type="entry name" value="Methyl-accepting chemotaxis protein (MCP) signaling domain"/>
    <property type="match status" value="1"/>
</dbReference>
<dbReference type="Proteomes" id="UP000271426">
    <property type="component" value="Chromosome"/>
</dbReference>
<evidence type="ECO:0000256" key="1">
    <source>
        <dbReference type="ARBA" id="ARBA00004141"/>
    </source>
</evidence>
<dbReference type="PANTHER" id="PTHR43077">
    <property type="entry name" value="TRANSPORT PERMEASE YVFS-RELATED"/>
    <property type="match status" value="1"/>
</dbReference>
<protein>
    <submittedName>
        <fullName evidence="7">Chromosome partition protein Smc</fullName>
    </submittedName>
</protein>
<dbReference type="GO" id="GO:0016020">
    <property type="term" value="C:membrane"/>
    <property type="evidence" value="ECO:0007669"/>
    <property type="project" value="UniProtKB-SubCell"/>
</dbReference>
<feature type="transmembrane region" description="Helical" evidence="5">
    <location>
        <begin position="22"/>
        <end position="43"/>
    </location>
</feature>
<feature type="transmembrane region" description="Helical" evidence="5">
    <location>
        <begin position="514"/>
        <end position="538"/>
    </location>
</feature>
<dbReference type="AlphaFoldDB" id="A0A3G6IRZ2"/>
<accession>A0A3G6IRZ2</accession>
<evidence type="ECO:0000259" key="6">
    <source>
        <dbReference type="Pfam" id="PF12698"/>
    </source>
</evidence>
<dbReference type="KEGG" id="cpso:CPPEL_01020"/>
<evidence type="ECO:0000256" key="2">
    <source>
        <dbReference type="ARBA" id="ARBA00022692"/>
    </source>
</evidence>
<organism evidence="7 8">
    <name type="scientific">Corynebacterium pseudopelargi</name>
    <dbReference type="NCBI Taxonomy" id="2080757"/>
    <lineage>
        <taxon>Bacteria</taxon>
        <taxon>Bacillati</taxon>
        <taxon>Actinomycetota</taxon>
        <taxon>Actinomycetes</taxon>
        <taxon>Mycobacteriales</taxon>
        <taxon>Corynebacteriaceae</taxon>
        <taxon>Corynebacterium</taxon>
    </lineage>
</organism>
<dbReference type="NCBIfam" id="TIGR03057">
    <property type="entry name" value="xxxLxxG_by_4"/>
    <property type="match status" value="3"/>
</dbReference>
<keyword evidence="3 5" id="KW-1133">Transmembrane helix</keyword>
<dbReference type="PANTHER" id="PTHR43077:SF10">
    <property type="entry name" value="TRANSPORT PERMEASE PROTEIN"/>
    <property type="match status" value="1"/>
</dbReference>
<feature type="domain" description="ABC-2 type transporter transmembrane" evidence="6">
    <location>
        <begin position="508"/>
        <end position="694"/>
    </location>
</feature>
<feature type="transmembrane region" description="Helical" evidence="5">
    <location>
        <begin position="621"/>
        <end position="640"/>
    </location>
</feature>
<feature type="transmembrane region" description="Helical" evidence="5">
    <location>
        <begin position="675"/>
        <end position="697"/>
    </location>
</feature>
<keyword evidence="8" id="KW-1185">Reference proteome</keyword>
<feature type="transmembrane region" description="Helical" evidence="5">
    <location>
        <begin position="590"/>
        <end position="614"/>
    </location>
</feature>